<proteinExistence type="predicted"/>
<protein>
    <submittedName>
        <fullName evidence="2">Uncharacterized protein</fullName>
    </submittedName>
</protein>
<dbReference type="Pfam" id="PF15104">
    <property type="entry name" value="CFAP141"/>
    <property type="match status" value="1"/>
</dbReference>
<dbReference type="AlphaFoldDB" id="A0AB34IW03"/>
<gene>
    <name evidence="2" type="ORF">AB1Y20_004358</name>
</gene>
<evidence type="ECO:0000313" key="2">
    <source>
        <dbReference type="EMBL" id="KAL1508241.1"/>
    </source>
</evidence>
<accession>A0AB34IW03</accession>
<sequence length="101" mass="12111">MNEPLNVRRRVREEQVLTDRLQSIKETSHAMHASEWHNSRMRTDVLLNQLKTKKAVTAELEQQNKELLLLRRARMRDFLEEEAKEFERQLNAMGLAFCKEF</sequence>
<dbReference type="InterPro" id="IPR029375">
    <property type="entry name" value="CFAP141"/>
</dbReference>
<dbReference type="PANTHER" id="PTHR35818:SF1">
    <property type="entry name" value="CILIA- AND FLAGELLA-ASSOCIATED PROTEIN 141"/>
    <property type="match status" value="1"/>
</dbReference>
<dbReference type="PANTHER" id="PTHR35818">
    <property type="entry name" value="C1ORF189"/>
    <property type="match status" value="1"/>
</dbReference>
<dbReference type="Proteomes" id="UP001515480">
    <property type="component" value="Unassembled WGS sequence"/>
</dbReference>
<comment type="caution">
    <text evidence="2">The sequence shown here is derived from an EMBL/GenBank/DDBJ whole genome shotgun (WGS) entry which is preliminary data.</text>
</comment>
<feature type="coiled-coil region" evidence="1">
    <location>
        <begin position="53"/>
        <end position="96"/>
    </location>
</feature>
<keyword evidence="3" id="KW-1185">Reference proteome</keyword>
<organism evidence="2 3">
    <name type="scientific">Prymnesium parvum</name>
    <name type="common">Toxic golden alga</name>
    <dbReference type="NCBI Taxonomy" id="97485"/>
    <lineage>
        <taxon>Eukaryota</taxon>
        <taxon>Haptista</taxon>
        <taxon>Haptophyta</taxon>
        <taxon>Prymnesiophyceae</taxon>
        <taxon>Prymnesiales</taxon>
        <taxon>Prymnesiaceae</taxon>
        <taxon>Prymnesium</taxon>
    </lineage>
</organism>
<evidence type="ECO:0000256" key="1">
    <source>
        <dbReference type="SAM" id="Coils"/>
    </source>
</evidence>
<reference evidence="2 3" key="1">
    <citation type="journal article" date="2024" name="Science">
        <title>Giant polyketide synthase enzymes in the biosynthesis of giant marine polyether toxins.</title>
        <authorList>
            <person name="Fallon T.R."/>
            <person name="Shende V.V."/>
            <person name="Wierzbicki I.H."/>
            <person name="Pendleton A.L."/>
            <person name="Watervoot N.F."/>
            <person name="Auber R.P."/>
            <person name="Gonzalez D.J."/>
            <person name="Wisecaver J.H."/>
            <person name="Moore B.S."/>
        </authorList>
    </citation>
    <scope>NUCLEOTIDE SEQUENCE [LARGE SCALE GENOMIC DNA]</scope>
    <source>
        <strain evidence="2 3">12B1</strain>
    </source>
</reference>
<evidence type="ECO:0000313" key="3">
    <source>
        <dbReference type="Proteomes" id="UP001515480"/>
    </source>
</evidence>
<name>A0AB34IW03_PRYPA</name>
<dbReference type="EMBL" id="JBGBPQ010000016">
    <property type="protein sequence ID" value="KAL1508241.1"/>
    <property type="molecule type" value="Genomic_DNA"/>
</dbReference>
<keyword evidence="1" id="KW-0175">Coiled coil</keyword>